<evidence type="ECO:0000313" key="1">
    <source>
        <dbReference type="EMBL" id="CAJ2639776.1"/>
    </source>
</evidence>
<accession>A0ACB0J6F6</accession>
<name>A0ACB0J6F6_TRIPR</name>
<gene>
    <name evidence="1" type="ORF">MILVUS5_LOCUS9750</name>
</gene>
<protein>
    <submittedName>
        <fullName evidence="1">Uncharacterized protein</fullName>
    </submittedName>
</protein>
<dbReference type="Proteomes" id="UP001177021">
    <property type="component" value="Unassembled WGS sequence"/>
</dbReference>
<proteinExistence type="predicted"/>
<dbReference type="EMBL" id="CASHSV030000024">
    <property type="protein sequence ID" value="CAJ2639776.1"/>
    <property type="molecule type" value="Genomic_DNA"/>
</dbReference>
<organism evidence="1 2">
    <name type="scientific">Trifolium pratense</name>
    <name type="common">Red clover</name>
    <dbReference type="NCBI Taxonomy" id="57577"/>
    <lineage>
        <taxon>Eukaryota</taxon>
        <taxon>Viridiplantae</taxon>
        <taxon>Streptophyta</taxon>
        <taxon>Embryophyta</taxon>
        <taxon>Tracheophyta</taxon>
        <taxon>Spermatophyta</taxon>
        <taxon>Magnoliopsida</taxon>
        <taxon>eudicotyledons</taxon>
        <taxon>Gunneridae</taxon>
        <taxon>Pentapetalae</taxon>
        <taxon>rosids</taxon>
        <taxon>fabids</taxon>
        <taxon>Fabales</taxon>
        <taxon>Fabaceae</taxon>
        <taxon>Papilionoideae</taxon>
        <taxon>50 kb inversion clade</taxon>
        <taxon>NPAAA clade</taxon>
        <taxon>Hologalegina</taxon>
        <taxon>IRL clade</taxon>
        <taxon>Trifolieae</taxon>
        <taxon>Trifolium</taxon>
    </lineage>
</organism>
<comment type="caution">
    <text evidence="1">The sequence shown here is derived from an EMBL/GenBank/DDBJ whole genome shotgun (WGS) entry which is preliminary data.</text>
</comment>
<sequence length="75" mass="8766">MQRKKDMAQIQKFTYALIIFLSMFLLVTYISCQIRVAIIIHKAPCHRDEDCDVQWPCELPNVSKCIDDFCDCVLP</sequence>
<reference evidence="1" key="1">
    <citation type="submission" date="2023-10" db="EMBL/GenBank/DDBJ databases">
        <authorList>
            <person name="Rodriguez Cubillos JULIANA M."/>
            <person name="De Vega J."/>
        </authorList>
    </citation>
    <scope>NUCLEOTIDE SEQUENCE</scope>
</reference>
<keyword evidence="2" id="KW-1185">Reference proteome</keyword>
<evidence type="ECO:0000313" key="2">
    <source>
        <dbReference type="Proteomes" id="UP001177021"/>
    </source>
</evidence>